<evidence type="ECO:0000313" key="11">
    <source>
        <dbReference type="Proteomes" id="UP000002012"/>
    </source>
</evidence>
<feature type="transmembrane region" description="Helical" evidence="8">
    <location>
        <begin position="189"/>
        <end position="206"/>
    </location>
</feature>
<feature type="transmembrane region" description="Helical" evidence="8">
    <location>
        <begin position="12"/>
        <end position="32"/>
    </location>
</feature>
<dbReference type="Pfam" id="PF13231">
    <property type="entry name" value="PMT_2"/>
    <property type="match status" value="1"/>
</dbReference>
<feature type="transmembrane region" description="Helical" evidence="8">
    <location>
        <begin position="383"/>
        <end position="404"/>
    </location>
</feature>
<organism evidence="10 11">
    <name type="scientific">Denitrovibrio acetiphilus (strain DSM 12809 / NBRC 114555 / N2460)</name>
    <dbReference type="NCBI Taxonomy" id="522772"/>
    <lineage>
        <taxon>Bacteria</taxon>
        <taxon>Pseudomonadati</taxon>
        <taxon>Deferribacterota</taxon>
        <taxon>Deferribacteres</taxon>
        <taxon>Deferribacterales</taxon>
        <taxon>Geovibrionaceae</taxon>
        <taxon>Denitrovibrio</taxon>
    </lineage>
</organism>
<protein>
    <submittedName>
        <fullName evidence="10">4-amino-4-deoxy-L-arabinose transferase-like glycosyltransferase of PMT family</fullName>
    </submittedName>
</protein>
<feature type="transmembrane region" description="Helical" evidence="8">
    <location>
        <begin position="354"/>
        <end position="377"/>
    </location>
</feature>
<reference evidence="10 11" key="1">
    <citation type="journal article" date="2010" name="Stand. Genomic Sci.">
        <title>Complete genome sequence of Denitrovibrio acetiphilus type strain (N2460).</title>
        <authorList>
            <person name="Kiss H."/>
            <person name="Lang E."/>
            <person name="Lapidus A."/>
            <person name="Copeland A."/>
            <person name="Nolan M."/>
            <person name="Glavina Del Rio T."/>
            <person name="Chen F."/>
            <person name="Lucas S."/>
            <person name="Tice H."/>
            <person name="Cheng J.F."/>
            <person name="Han C."/>
            <person name="Goodwin L."/>
            <person name="Pitluck S."/>
            <person name="Liolios K."/>
            <person name="Pati A."/>
            <person name="Ivanova N."/>
            <person name="Mavromatis K."/>
            <person name="Chen A."/>
            <person name="Palaniappan K."/>
            <person name="Land M."/>
            <person name="Hauser L."/>
            <person name="Chang Y.J."/>
            <person name="Jeffries C.D."/>
            <person name="Detter J.C."/>
            <person name="Brettin T."/>
            <person name="Spring S."/>
            <person name="Rohde M."/>
            <person name="Goker M."/>
            <person name="Woyke T."/>
            <person name="Bristow J."/>
            <person name="Eisen J.A."/>
            <person name="Markowitz V."/>
            <person name="Hugenholtz P."/>
            <person name="Kyrpides N.C."/>
            <person name="Klenk H.P."/>
        </authorList>
    </citation>
    <scope>NUCLEOTIDE SEQUENCE [LARGE SCALE GENOMIC DNA]</scope>
    <source>
        <strain evidence="11">DSM 12809 / NBRC 114555 / N2460</strain>
    </source>
</reference>
<dbReference type="Proteomes" id="UP000002012">
    <property type="component" value="Chromosome"/>
</dbReference>
<dbReference type="GO" id="GO:0005886">
    <property type="term" value="C:plasma membrane"/>
    <property type="evidence" value="ECO:0007669"/>
    <property type="project" value="UniProtKB-SubCell"/>
</dbReference>
<proteinExistence type="predicted"/>
<keyword evidence="4 10" id="KW-0808">Transferase</keyword>
<keyword evidence="2" id="KW-1003">Cell membrane</keyword>
<gene>
    <name evidence="10" type="ordered locus">Dacet_1062</name>
</gene>
<dbReference type="InterPro" id="IPR038731">
    <property type="entry name" value="RgtA/B/C-like"/>
</dbReference>
<feature type="transmembrane region" description="Helical" evidence="8">
    <location>
        <begin position="411"/>
        <end position="430"/>
    </location>
</feature>
<comment type="subcellular location">
    <subcellularLocation>
        <location evidence="1">Cell membrane</location>
        <topology evidence="1">Multi-pass membrane protein</topology>
    </subcellularLocation>
</comment>
<keyword evidence="6 8" id="KW-1133">Transmembrane helix</keyword>
<dbReference type="OrthoDB" id="8353433at2"/>
<dbReference type="STRING" id="522772.Dacet_1062"/>
<dbReference type="InterPro" id="IPR050297">
    <property type="entry name" value="LipidA_mod_glycosyltrf_83"/>
</dbReference>
<feature type="transmembrane region" description="Helical" evidence="8">
    <location>
        <begin position="298"/>
        <end position="317"/>
    </location>
</feature>
<evidence type="ECO:0000256" key="3">
    <source>
        <dbReference type="ARBA" id="ARBA00022676"/>
    </source>
</evidence>
<dbReference type="HOGENOM" id="CLU_036997_0_0_0"/>
<dbReference type="EMBL" id="CP001968">
    <property type="protein sequence ID" value="ADD67838.1"/>
    <property type="molecule type" value="Genomic_DNA"/>
</dbReference>
<evidence type="ECO:0000256" key="7">
    <source>
        <dbReference type="ARBA" id="ARBA00023136"/>
    </source>
</evidence>
<evidence type="ECO:0000256" key="5">
    <source>
        <dbReference type="ARBA" id="ARBA00022692"/>
    </source>
</evidence>
<evidence type="ECO:0000259" key="9">
    <source>
        <dbReference type="Pfam" id="PF13231"/>
    </source>
</evidence>
<keyword evidence="7 8" id="KW-0472">Membrane</keyword>
<name>D4H6X2_DENA2</name>
<accession>D4H6X2</accession>
<keyword evidence="11" id="KW-1185">Reference proteome</keyword>
<dbReference type="InParanoid" id="D4H6X2"/>
<feature type="domain" description="Glycosyltransferase RgtA/B/C/D-like" evidence="9">
    <location>
        <begin position="68"/>
        <end position="235"/>
    </location>
</feature>
<dbReference type="KEGG" id="dap:Dacet_1062"/>
<evidence type="ECO:0000256" key="2">
    <source>
        <dbReference type="ARBA" id="ARBA00022475"/>
    </source>
</evidence>
<dbReference type="PANTHER" id="PTHR33908:SF3">
    <property type="entry name" value="UNDECAPRENYL PHOSPHATE-ALPHA-4-AMINO-4-DEOXY-L-ARABINOSE ARABINOSYL TRANSFERASE"/>
    <property type="match status" value="1"/>
</dbReference>
<feature type="transmembrane region" description="Helical" evidence="8">
    <location>
        <begin position="323"/>
        <end position="342"/>
    </location>
</feature>
<dbReference type="eggNOG" id="COG1807">
    <property type="taxonomic scope" value="Bacteria"/>
</dbReference>
<dbReference type="GO" id="GO:0009103">
    <property type="term" value="P:lipopolysaccharide biosynthetic process"/>
    <property type="evidence" value="ECO:0007669"/>
    <property type="project" value="UniProtKB-ARBA"/>
</dbReference>
<evidence type="ECO:0000256" key="6">
    <source>
        <dbReference type="ARBA" id="ARBA00022989"/>
    </source>
</evidence>
<keyword evidence="5 8" id="KW-0812">Transmembrane</keyword>
<feature type="transmembrane region" description="Helical" evidence="8">
    <location>
        <begin position="94"/>
        <end position="111"/>
    </location>
</feature>
<evidence type="ECO:0000313" key="10">
    <source>
        <dbReference type="EMBL" id="ADD67838.1"/>
    </source>
</evidence>
<evidence type="ECO:0000256" key="4">
    <source>
        <dbReference type="ARBA" id="ARBA00022679"/>
    </source>
</evidence>
<dbReference type="RefSeq" id="WP_013010369.1">
    <property type="nucleotide sequence ID" value="NC_013943.1"/>
</dbReference>
<dbReference type="GO" id="GO:0010041">
    <property type="term" value="P:response to iron(III) ion"/>
    <property type="evidence" value="ECO:0007669"/>
    <property type="project" value="TreeGrafter"/>
</dbReference>
<dbReference type="PANTHER" id="PTHR33908">
    <property type="entry name" value="MANNOSYLTRANSFERASE YKCB-RELATED"/>
    <property type="match status" value="1"/>
</dbReference>
<evidence type="ECO:0000256" key="8">
    <source>
        <dbReference type="SAM" id="Phobius"/>
    </source>
</evidence>
<dbReference type="GO" id="GO:0016763">
    <property type="term" value="F:pentosyltransferase activity"/>
    <property type="evidence" value="ECO:0007669"/>
    <property type="project" value="TreeGrafter"/>
</dbReference>
<feature type="transmembrane region" description="Helical" evidence="8">
    <location>
        <begin position="263"/>
        <end position="286"/>
    </location>
</feature>
<sequence>MKAKIQFKHSKYIYGAGLIFLIFSGIFVNSQLMHVGLMEARNFVTAREMVQDNHWLIPTMNGEIRIAKPPLPTWATALAMMAVKSDTNLTANRFPAGLAALFLIFSFYSFAKAVTKDRETASYAAIALSTSYMFMYMARKGTWDIFCHSFMVGAIWMLHKGFTSENGKYCCFAASGVLMGLSWMSKGPVAFYALLLPFIISMTVTYGKNIYKNNSRPLLIMIIVSLSIVLPWFIYLYLHAPDLSHHVAGKETNAWFNKHIQPIWYYLKFPAMSGIWVFMFTPLLWVPYARKRIRDIKNYKMLFLWTVVMIILLSIIPEKKDRYLLPATIPMSFLIGYYLKYLSTMSGYRDKIQVCIYLSLSTIIATATALSAVYYMISSEFHTYMIAVLVTDISLIYILIRSFINHSWKTYIYSISLIFALSLYSIPPLASKFMKENSPVKLLDLRNYEALKQKKLYAFNDNLKTVWAAGVKITKITKGDLAAIDSEALLLANDRENEELVSKVMESCSLKEQYQITDNTGRTLWHLFSINDKQNQNQEAELLSKR</sequence>
<dbReference type="PaxDb" id="522772-Dacet_1062"/>
<feature type="transmembrane region" description="Helical" evidence="8">
    <location>
        <begin position="218"/>
        <end position="238"/>
    </location>
</feature>
<keyword evidence="3" id="KW-0328">Glycosyltransferase</keyword>
<feature type="transmembrane region" description="Helical" evidence="8">
    <location>
        <begin position="143"/>
        <end position="159"/>
    </location>
</feature>
<evidence type="ECO:0000256" key="1">
    <source>
        <dbReference type="ARBA" id="ARBA00004651"/>
    </source>
</evidence>
<dbReference type="AlphaFoldDB" id="D4H6X2"/>